<name>A0ABW5NKE2_9SPHI</name>
<evidence type="ECO:0000256" key="2">
    <source>
        <dbReference type="ARBA" id="ARBA00023136"/>
    </source>
</evidence>
<evidence type="ECO:0000313" key="6">
    <source>
        <dbReference type="Proteomes" id="UP001597393"/>
    </source>
</evidence>
<reference evidence="6" key="1">
    <citation type="journal article" date="2019" name="Int. J. Syst. Evol. Microbiol.">
        <title>The Global Catalogue of Microorganisms (GCM) 10K type strain sequencing project: providing services to taxonomists for standard genome sequencing and annotation.</title>
        <authorList>
            <consortium name="The Broad Institute Genomics Platform"/>
            <consortium name="The Broad Institute Genome Sequencing Center for Infectious Disease"/>
            <person name="Wu L."/>
            <person name="Ma J."/>
        </authorList>
    </citation>
    <scope>NUCLEOTIDE SEQUENCE [LARGE SCALE GENOMIC DNA]</scope>
    <source>
        <strain evidence="6">KCTC 42248</strain>
    </source>
</reference>
<comment type="caution">
    <text evidence="5">The sequence shown here is derived from an EMBL/GenBank/DDBJ whole genome shotgun (WGS) entry which is preliminary data.</text>
</comment>
<dbReference type="SUPFAM" id="SSF56935">
    <property type="entry name" value="Porins"/>
    <property type="match status" value="1"/>
</dbReference>
<dbReference type="InterPro" id="IPR036942">
    <property type="entry name" value="Beta-barrel_TonB_sf"/>
</dbReference>
<dbReference type="InterPro" id="IPR037066">
    <property type="entry name" value="Plug_dom_sf"/>
</dbReference>
<keyword evidence="6" id="KW-1185">Reference proteome</keyword>
<accession>A0ABW5NKE2</accession>
<organism evidence="5 6">
    <name type="scientific">Sphingobacterium corticis</name>
    <dbReference type="NCBI Taxonomy" id="1812823"/>
    <lineage>
        <taxon>Bacteria</taxon>
        <taxon>Pseudomonadati</taxon>
        <taxon>Bacteroidota</taxon>
        <taxon>Sphingobacteriia</taxon>
        <taxon>Sphingobacteriales</taxon>
        <taxon>Sphingobacteriaceae</taxon>
        <taxon>Sphingobacterium</taxon>
    </lineage>
</organism>
<gene>
    <name evidence="5" type="ORF">ACFSQ3_10145</name>
</gene>
<evidence type="ECO:0000256" key="1">
    <source>
        <dbReference type="ARBA" id="ARBA00004442"/>
    </source>
</evidence>
<evidence type="ECO:0000259" key="4">
    <source>
        <dbReference type="Pfam" id="PF14905"/>
    </source>
</evidence>
<dbReference type="SUPFAM" id="SSF49464">
    <property type="entry name" value="Carboxypeptidase regulatory domain-like"/>
    <property type="match status" value="1"/>
</dbReference>
<sequence>MNLPKSLLLFLISLLTNQLYSQSIISGRIISPDQKPLTNVSVALLHASDSTVIAQEKTNRDGQYVLKTKQKTSVFLHVQTLEYADFYSDHFEVDGKAAKQIDDIYLRTDQTEIAAVSVMGRQPAIRQYADKLVVDVEGSVLSEGNNALELLEKTPGIVSDGKGNFSIQGRAGANVRIDGRETYLTGAQLANLLRGMQASDVAKLELMSNPSAREDAAGTAGIINIITKRNKRNGFGGDIFVRGSQSRRSQGTVGGSIHYKVNGLNMYANGSIGREYSEDSTIIERRFLSEGALQSIQRQKETQELSPGKFHSIRTGASYEFNDGGILDASFHWMRGRFISSSLIDMNTTTSENILLQTATTNNSFDETFNNLTFNVNYVNKYEGEDHFLKINFDYAPHGNDYDNQFRTDINDINSGNQRTSARANKQDLSNTTYAGRLDYSKPFNNEQSKLEMGWKATYFFINNDVQNDTLSGNNWVLDPNTSNRFQYTQHIQAAYAMYSGKVKRFEYQAGLRGEYTFIKANQVTLNDISEQRYFDLFPNGFLLFNINDNNTIRTSFSSRIERPGDHDINAFRIYQDAFTYSEGNPELKPERSYIGEVGHGFKNALFTTLSMSYGYDVINWVSRVGSNVGENLTRPANIGNFKNYSANMMYNNRFTSWWTGNHYVNAFHNNYRGEIDDVILDSKGSSWTANSRHTLELKYGLRAEVAAYYNSGVTTGAMRTDERYGLDLAAEKKLLNDRAMLKLAVTGLIRNGNPKYTSTYGDLILWNSAFPDNRKIMLSLNYQFGN</sequence>
<dbReference type="InterPro" id="IPR008969">
    <property type="entry name" value="CarboxyPept-like_regulatory"/>
</dbReference>
<evidence type="ECO:0000313" key="5">
    <source>
        <dbReference type="EMBL" id="MFD2599314.1"/>
    </source>
</evidence>
<dbReference type="Proteomes" id="UP001597393">
    <property type="component" value="Unassembled WGS sequence"/>
</dbReference>
<comment type="subcellular location">
    <subcellularLocation>
        <location evidence="1">Cell outer membrane</location>
    </subcellularLocation>
</comment>
<dbReference type="Gene3D" id="2.40.170.20">
    <property type="entry name" value="TonB-dependent receptor, beta-barrel domain"/>
    <property type="match status" value="1"/>
</dbReference>
<dbReference type="InterPro" id="IPR041700">
    <property type="entry name" value="OMP_b-brl_3"/>
</dbReference>
<dbReference type="Gene3D" id="2.170.130.10">
    <property type="entry name" value="TonB-dependent receptor, plug domain"/>
    <property type="match status" value="1"/>
</dbReference>
<dbReference type="EMBL" id="JBHUMA010000006">
    <property type="protein sequence ID" value="MFD2599314.1"/>
    <property type="molecule type" value="Genomic_DNA"/>
</dbReference>
<evidence type="ECO:0000256" key="3">
    <source>
        <dbReference type="ARBA" id="ARBA00023237"/>
    </source>
</evidence>
<dbReference type="Pfam" id="PF14905">
    <property type="entry name" value="OMP_b-brl_3"/>
    <property type="match status" value="1"/>
</dbReference>
<proteinExistence type="predicted"/>
<protein>
    <submittedName>
        <fullName evidence="5">Outer membrane beta-barrel protein</fullName>
    </submittedName>
</protein>
<keyword evidence="2" id="KW-0472">Membrane</keyword>
<dbReference type="RefSeq" id="WP_380869440.1">
    <property type="nucleotide sequence ID" value="NZ_JBHUMA010000006.1"/>
</dbReference>
<feature type="domain" description="Outer membrane protein beta-barrel" evidence="4">
    <location>
        <begin position="383"/>
        <end position="783"/>
    </location>
</feature>
<keyword evidence="3" id="KW-0998">Cell outer membrane</keyword>